<evidence type="ECO:0000256" key="4">
    <source>
        <dbReference type="ARBA" id="ARBA00022691"/>
    </source>
</evidence>
<evidence type="ECO:0000256" key="5">
    <source>
        <dbReference type="ARBA" id="ARBA00022884"/>
    </source>
</evidence>
<comment type="caution">
    <text evidence="8">The sequence shown here is derived from an EMBL/GenBank/DDBJ whole genome shotgun (WGS) entry which is preliminary data.</text>
</comment>
<keyword evidence="5 6" id="KW-0694">RNA-binding</keyword>
<evidence type="ECO:0000256" key="6">
    <source>
        <dbReference type="PROSITE-ProRule" id="PRU01023"/>
    </source>
</evidence>
<comment type="similarity">
    <text evidence="1 6">Belongs to the class I-like SAM-binding methyltransferase superfamily. RsmB/NOP family.</text>
</comment>
<dbReference type="EMBL" id="CAKASE010000047">
    <property type="protein sequence ID" value="CAG9562000.1"/>
    <property type="molecule type" value="Genomic_DNA"/>
</dbReference>
<comment type="caution">
    <text evidence="6">Lacks conserved residue(s) required for the propagation of feature annotation.</text>
</comment>
<dbReference type="CDD" id="cd02440">
    <property type="entry name" value="AdoMet_MTases"/>
    <property type="match status" value="1"/>
</dbReference>
<dbReference type="GO" id="GO:0008173">
    <property type="term" value="F:RNA methyltransferase activity"/>
    <property type="evidence" value="ECO:0007669"/>
    <property type="project" value="InterPro"/>
</dbReference>
<dbReference type="GO" id="GO:0001510">
    <property type="term" value="P:RNA methylation"/>
    <property type="evidence" value="ECO:0007669"/>
    <property type="project" value="InterPro"/>
</dbReference>
<feature type="binding site" evidence="6">
    <location>
        <position position="206"/>
    </location>
    <ligand>
        <name>S-adenosyl-L-methionine</name>
        <dbReference type="ChEBI" id="CHEBI:59789"/>
    </ligand>
</feature>
<evidence type="ECO:0000256" key="2">
    <source>
        <dbReference type="ARBA" id="ARBA00022603"/>
    </source>
</evidence>
<dbReference type="InterPro" id="IPR049560">
    <property type="entry name" value="MeTrfase_RsmB-F_NOP2_cat"/>
</dbReference>
<evidence type="ECO:0000259" key="7">
    <source>
        <dbReference type="PROSITE" id="PS51686"/>
    </source>
</evidence>
<dbReference type="PRINTS" id="PR02008">
    <property type="entry name" value="RCMTFAMILY"/>
</dbReference>
<dbReference type="AlphaFoldDB" id="A0A8J2W077"/>
<keyword evidence="4 6" id="KW-0949">S-adenosyl-L-methionine</keyword>
<dbReference type="InterPro" id="IPR023267">
    <property type="entry name" value="RCMT"/>
</dbReference>
<dbReference type="PANTHER" id="PTHR22807">
    <property type="entry name" value="NOP2 YEAST -RELATED NOL1/NOP2/FMU SUN DOMAIN-CONTAINING"/>
    <property type="match status" value="1"/>
</dbReference>
<dbReference type="PROSITE" id="PS51686">
    <property type="entry name" value="SAM_MT_RSMB_NOP"/>
    <property type="match status" value="1"/>
</dbReference>
<feature type="active site" description="Nucleophile" evidence="6">
    <location>
        <position position="256"/>
    </location>
</feature>
<dbReference type="GO" id="GO:0003723">
    <property type="term" value="F:RNA binding"/>
    <property type="evidence" value="ECO:0007669"/>
    <property type="project" value="UniProtKB-UniRule"/>
</dbReference>
<dbReference type="OrthoDB" id="260824at2759"/>
<keyword evidence="3 6" id="KW-0808">Transferase</keyword>
<dbReference type="SUPFAM" id="SSF53335">
    <property type="entry name" value="S-adenosyl-L-methionine-dependent methyltransferases"/>
    <property type="match status" value="1"/>
</dbReference>
<dbReference type="Proteomes" id="UP000789524">
    <property type="component" value="Unassembled WGS sequence"/>
</dbReference>
<dbReference type="PANTHER" id="PTHR22807:SF34">
    <property type="entry name" value="TRNA (CYTOSINE(72)-C(5))-METHYLTRANSFERASE NSUN6"/>
    <property type="match status" value="1"/>
</dbReference>
<evidence type="ECO:0000313" key="9">
    <source>
        <dbReference type="Proteomes" id="UP000789524"/>
    </source>
</evidence>
<name>A0A8J2W077_9NEOP</name>
<accession>A0A8J2W077</accession>
<feature type="binding site" evidence="6">
    <location>
        <position position="178"/>
    </location>
    <ligand>
        <name>S-adenosyl-L-methionine</name>
        <dbReference type="ChEBI" id="CHEBI:59789"/>
    </ligand>
</feature>
<evidence type="ECO:0000313" key="8">
    <source>
        <dbReference type="EMBL" id="CAG9562000.1"/>
    </source>
</evidence>
<evidence type="ECO:0000256" key="3">
    <source>
        <dbReference type="ARBA" id="ARBA00022679"/>
    </source>
</evidence>
<keyword evidence="9" id="KW-1185">Reference proteome</keyword>
<dbReference type="PROSITE" id="PS50890">
    <property type="entry name" value="PUA"/>
    <property type="match status" value="1"/>
</dbReference>
<feature type="domain" description="SAM-dependent MTase RsmB/NOP-type" evidence="7">
    <location>
        <begin position="34"/>
        <end position="335"/>
    </location>
</feature>
<keyword evidence="2 6" id="KW-0489">Methyltransferase</keyword>
<sequence length="340" mass="37689">MCAAAVLRGAHVYAPGVLGLPTNCSLNERVDIYADLDGQCKRGLKVEYNGRKIYVGTGYIKMLRYQLFDDGVQPNGIAIETILPASRLPVINESMYPKGHLLLQNLPSIITGWVVNAQPNEYILDMCASPGNKTTHLAEMSNNQAYITAIDKTDKKVIKIRQSCETQGVTCVDTFVFDSTNCHSDEGNNEKGPPFKSNTFDKVLLDAPCSGLGQRPLLNNKMTPKMLQSYKFVQRKLFDSAVKVLKVGGKLVYSTCTVTVEENEGMLSWVLEKYPFVKLIPAEPLYGGPGLPNVGLNNQQRVMVQRFGPDNDPLRPVEDLYRNTIGFFIAAFTKINDHCT</sequence>
<dbReference type="Gene3D" id="3.40.50.150">
    <property type="entry name" value="Vaccinia Virus protein VP39"/>
    <property type="match status" value="1"/>
</dbReference>
<reference evidence="8" key="1">
    <citation type="submission" date="2021-09" db="EMBL/GenBank/DDBJ databases">
        <authorList>
            <person name="Martin H S."/>
        </authorList>
    </citation>
    <scope>NUCLEOTIDE SEQUENCE</scope>
</reference>
<dbReference type="InterPro" id="IPR018314">
    <property type="entry name" value="RsmB/NOL1/NOP2-like_CS"/>
</dbReference>
<dbReference type="InterPro" id="IPR029063">
    <property type="entry name" value="SAM-dependent_MTases_sf"/>
</dbReference>
<feature type="binding site" evidence="6">
    <location>
        <position position="151"/>
    </location>
    <ligand>
        <name>S-adenosyl-L-methionine</name>
        <dbReference type="ChEBI" id="CHEBI:59789"/>
    </ligand>
</feature>
<dbReference type="PROSITE" id="PS01153">
    <property type="entry name" value="NOL1_NOP2_SUN"/>
    <property type="match status" value="1"/>
</dbReference>
<proteinExistence type="inferred from homology"/>
<organism evidence="8 9">
    <name type="scientific">Danaus chrysippus</name>
    <name type="common">African queen</name>
    <dbReference type="NCBI Taxonomy" id="151541"/>
    <lineage>
        <taxon>Eukaryota</taxon>
        <taxon>Metazoa</taxon>
        <taxon>Ecdysozoa</taxon>
        <taxon>Arthropoda</taxon>
        <taxon>Hexapoda</taxon>
        <taxon>Insecta</taxon>
        <taxon>Pterygota</taxon>
        <taxon>Neoptera</taxon>
        <taxon>Endopterygota</taxon>
        <taxon>Lepidoptera</taxon>
        <taxon>Glossata</taxon>
        <taxon>Ditrysia</taxon>
        <taxon>Papilionoidea</taxon>
        <taxon>Nymphalidae</taxon>
        <taxon>Danainae</taxon>
        <taxon>Danaini</taxon>
        <taxon>Danaina</taxon>
        <taxon>Danaus</taxon>
        <taxon>Anosia</taxon>
    </lineage>
</organism>
<gene>
    <name evidence="8" type="ORF">DCHRY22_LOCUS3413</name>
</gene>
<dbReference type="Pfam" id="PF01189">
    <property type="entry name" value="Methyltr_RsmB-F"/>
    <property type="match status" value="1"/>
</dbReference>
<protein>
    <submittedName>
        <fullName evidence="8">(African queen) hypothetical protein</fullName>
    </submittedName>
</protein>
<dbReference type="CDD" id="cd21150">
    <property type="entry name" value="PUA_NSun6-like"/>
    <property type="match status" value="1"/>
</dbReference>
<dbReference type="InterPro" id="IPR001678">
    <property type="entry name" value="MeTrfase_RsmB-F_NOP2_dom"/>
</dbReference>
<evidence type="ECO:0000256" key="1">
    <source>
        <dbReference type="ARBA" id="ARBA00007494"/>
    </source>
</evidence>